<reference evidence="2" key="1">
    <citation type="journal article" date="2014" name="Int. J. Syst. Evol. Microbiol.">
        <title>Complete genome sequence of Corynebacterium casei LMG S-19264T (=DSM 44701T), isolated from a smear-ripened cheese.</title>
        <authorList>
            <consortium name="US DOE Joint Genome Institute (JGI-PGF)"/>
            <person name="Walter F."/>
            <person name="Albersmeier A."/>
            <person name="Kalinowski J."/>
            <person name="Ruckert C."/>
        </authorList>
    </citation>
    <scope>NUCLEOTIDE SEQUENCE</scope>
    <source>
        <strain evidence="2">JCM 4434</strain>
    </source>
</reference>
<evidence type="ECO:0000313" key="3">
    <source>
        <dbReference type="Proteomes" id="UP000610124"/>
    </source>
</evidence>
<name>A0A8H9I0E0_KITAU</name>
<organism evidence="2 3">
    <name type="scientific">Kitasatospora aureofaciens</name>
    <name type="common">Streptomyces aureofaciens</name>
    <dbReference type="NCBI Taxonomy" id="1894"/>
    <lineage>
        <taxon>Bacteria</taxon>
        <taxon>Bacillati</taxon>
        <taxon>Actinomycetota</taxon>
        <taxon>Actinomycetes</taxon>
        <taxon>Kitasatosporales</taxon>
        <taxon>Streptomycetaceae</taxon>
        <taxon>Kitasatospora</taxon>
    </lineage>
</organism>
<dbReference type="Proteomes" id="UP000610124">
    <property type="component" value="Unassembled WGS sequence"/>
</dbReference>
<feature type="compositionally biased region" description="Basic residues" evidence="1">
    <location>
        <begin position="1"/>
        <end position="11"/>
    </location>
</feature>
<gene>
    <name evidence="2" type="ORF">GCM10010502_74360</name>
</gene>
<reference evidence="2" key="2">
    <citation type="submission" date="2020-09" db="EMBL/GenBank/DDBJ databases">
        <authorList>
            <person name="Sun Q."/>
            <person name="Ohkuma M."/>
        </authorList>
    </citation>
    <scope>NUCLEOTIDE SEQUENCE</scope>
    <source>
        <strain evidence="2">JCM 4434</strain>
    </source>
</reference>
<proteinExistence type="predicted"/>
<comment type="caution">
    <text evidence="2">The sequence shown here is derived from an EMBL/GenBank/DDBJ whole genome shotgun (WGS) entry which is preliminary data.</text>
</comment>
<protein>
    <submittedName>
        <fullName evidence="2">Uncharacterized protein</fullName>
    </submittedName>
</protein>
<dbReference type="GeneID" id="97490283"/>
<evidence type="ECO:0000313" key="2">
    <source>
        <dbReference type="EMBL" id="GGV08636.1"/>
    </source>
</evidence>
<feature type="compositionally biased region" description="Low complexity" evidence="1">
    <location>
        <begin position="12"/>
        <end position="26"/>
    </location>
</feature>
<accession>A0A8H9I0E0</accession>
<dbReference type="RefSeq" id="WP_141763666.1">
    <property type="nucleotide sequence ID" value="NZ_BMUB01000060.1"/>
</dbReference>
<evidence type="ECO:0000256" key="1">
    <source>
        <dbReference type="SAM" id="MobiDB-lite"/>
    </source>
</evidence>
<dbReference type="AlphaFoldDB" id="A0A8H9I0E0"/>
<feature type="region of interest" description="Disordered" evidence="1">
    <location>
        <begin position="1"/>
        <end position="44"/>
    </location>
</feature>
<sequence length="71" mass="7791">MTTRTSRRRSPAPRASTATRRSQAPAQPERHKRPAWRDPGPMLGSVLSDTGAGAILATLAFLAQHVEVTWR</sequence>
<dbReference type="EMBL" id="BMUB01000060">
    <property type="protein sequence ID" value="GGV08636.1"/>
    <property type="molecule type" value="Genomic_DNA"/>
</dbReference>